<proteinExistence type="predicted"/>
<keyword evidence="2" id="KW-1185">Reference proteome</keyword>
<reference evidence="1 2" key="1">
    <citation type="journal article" date="2022" name="Plant J.">
        <title>Chromosome-level genome of Camellia lanceoleosa provides a valuable resource for understanding genome evolution and self-incompatibility.</title>
        <authorList>
            <person name="Gong W."/>
            <person name="Xiao S."/>
            <person name="Wang L."/>
            <person name="Liao Z."/>
            <person name="Chang Y."/>
            <person name="Mo W."/>
            <person name="Hu G."/>
            <person name="Li W."/>
            <person name="Zhao G."/>
            <person name="Zhu H."/>
            <person name="Hu X."/>
            <person name="Ji K."/>
            <person name="Xiang X."/>
            <person name="Song Q."/>
            <person name="Yuan D."/>
            <person name="Jin S."/>
            <person name="Zhang L."/>
        </authorList>
    </citation>
    <scope>NUCLEOTIDE SEQUENCE [LARGE SCALE GENOMIC DNA]</scope>
    <source>
        <strain evidence="1">SQ_2022a</strain>
    </source>
</reference>
<gene>
    <name evidence="1" type="ORF">LOK49_LG03G01974</name>
</gene>
<name>A0ACC0IAP0_9ERIC</name>
<dbReference type="Proteomes" id="UP001060215">
    <property type="component" value="Chromosome 6"/>
</dbReference>
<protein>
    <submittedName>
        <fullName evidence="1">PRA1 family protein E</fullName>
    </submittedName>
</protein>
<evidence type="ECO:0000313" key="1">
    <source>
        <dbReference type="EMBL" id="KAI8022922.1"/>
    </source>
</evidence>
<organism evidence="1 2">
    <name type="scientific">Camellia lanceoleosa</name>
    <dbReference type="NCBI Taxonomy" id="1840588"/>
    <lineage>
        <taxon>Eukaryota</taxon>
        <taxon>Viridiplantae</taxon>
        <taxon>Streptophyta</taxon>
        <taxon>Embryophyta</taxon>
        <taxon>Tracheophyta</taxon>
        <taxon>Spermatophyta</taxon>
        <taxon>Magnoliopsida</taxon>
        <taxon>eudicotyledons</taxon>
        <taxon>Gunneridae</taxon>
        <taxon>Pentapetalae</taxon>
        <taxon>asterids</taxon>
        <taxon>Ericales</taxon>
        <taxon>Theaceae</taxon>
        <taxon>Camellia</taxon>
    </lineage>
</organism>
<comment type="caution">
    <text evidence="1">The sequence shown here is derived from an EMBL/GenBank/DDBJ whole genome shotgun (WGS) entry which is preliminary data.</text>
</comment>
<dbReference type="EMBL" id="CM045763">
    <property type="protein sequence ID" value="KAI8022922.1"/>
    <property type="molecule type" value="Genomic_DNA"/>
</dbReference>
<sequence>MSNKSPSSYGTSPTTATSSRRPPRPPPPPPPPPPSTFISRAKAQTQSLMATRRPWKELFDFSSFSRPYSYAESMSRIKKNLYYFRVNYTLVMLIIVFVSLIYHPVSMIVFLALFVGWLYLYFLRDHPIMLFNRTIDDRVVLVVLSLVTVIALVFTNVGLNVLVSLIIGLLIVGLHAAFRLTEDLFLDEQEVAEGGLLSVVGGDRPMRPTYTRG</sequence>
<accession>A0ACC0IAP0</accession>
<evidence type="ECO:0000313" key="2">
    <source>
        <dbReference type="Proteomes" id="UP001060215"/>
    </source>
</evidence>